<evidence type="ECO:0000313" key="2">
    <source>
        <dbReference type="Proteomes" id="UP000824014"/>
    </source>
</evidence>
<comment type="caution">
    <text evidence="1">The sequence shown here is derived from an EMBL/GenBank/DDBJ whole genome shotgun (WGS) entry which is preliminary data.</text>
</comment>
<proteinExistence type="predicted"/>
<evidence type="ECO:0000313" key="1">
    <source>
        <dbReference type="EMBL" id="HIZ15245.1"/>
    </source>
</evidence>
<name>A0A9D2DDU8_9BACT</name>
<gene>
    <name evidence="1" type="ORF">H9816_04985</name>
</gene>
<dbReference type="Proteomes" id="UP000824014">
    <property type="component" value="Unassembled WGS sequence"/>
</dbReference>
<reference evidence="1" key="2">
    <citation type="submission" date="2021-04" db="EMBL/GenBank/DDBJ databases">
        <authorList>
            <person name="Gilroy R."/>
        </authorList>
    </citation>
    <scope>NUCLEOTIDE SEQUENCE</scope>
    <source>
        <strain evidence="1">ChiHjej11B10-19426</strain>
    </source>
</reference>
<protein>
    <submittedName>
        <fullName evidence="1">Uncharacterized protein</fullName>
    </submittedName>
</protein>
<dbReference type="AlphaFoldDB" id="A0A9D2DDU8"/>
<organism evidence="1 2">
    <name type="scientific">Candidatus Tidjanibacter faecipullorum</name>
    <dbReference type="NCBI Taxonomy" id="2838766"/>
    <lineage>
        <taxon>Bacteria</taxon>
        <taxon>Pseudomonadati</taxon>
        <taxon>Bacteroidota</taxon>
        <taxon>Bacteroidia</taxon>
        <taxon>Bacteroidales</taxon>
        <taxon>Rikenellaceae</taxon>
        <taxon>Tidjanibacter</taxon>
    </lineage>
</organism>
<sequence length="152" mass="17784">SCSFVNSIKSTPFLVFVPFCFYKSKKSVDFFIPLSQTHFLEQYPIKIKEIEYAVFLEEKLSGDRYKGIKLYKYILSTLMTLYSGDEQVSFMSKLKNIVKLSEHEEDFRNPQPLNSTYFYETALSAPQIFSNLKKILEALELTDALFVKLRQQ</sequence>
<dbReference type="EMBL" id="DXCC01000015">
    <property type="protein sequence ID" value="HIZ15245.1"/>
    <property type="molecule type" value="Genomic_DNA"/>
</dbReference>
<accession>A0A9D2DDU8</accession>
<reference evidence="1" key="1">
    <citation type="journal article" date="2021" name="PeerJ">
        <title>Extensive microbial diversity within the chicken gut microbiome revealed by metagenomics and culture.</title>
        <authorList>
            <person name="Gilroy R."/>
            <person name="Ravi A."/>
            <person name="Getino M."/>
            <person name="Pursley I."/>
            <person name="Horton D.L."/>
            <person name="Alikhan N.F."/>
            <person name="Baker D."/>
            <person name="Gharbi K."/>
            <person name="Hall N."/>
            <person name="Watson M."/>
            <person name="Adriaenssens E.M."/>
            <person name="Foster-Nyarko E."/>
            <person name="Jarju S."/>
            <person name="Secka A."/>
            <person name="Antonio M."/>
            <person name="Oren A."/>
            <person name="Chaudhuri R.R."/>
            <person name="La Ragione R."/>
            <person name="Hildebrand F."/>
            <person name="Pallen M.J."/>
        </authorList>
    </citation>
    <scope>NUCLEOTIDE SEQUENCE</scope>
    <source>
        <strain evidence="1">ChiHjej11B10-19426</strain>
    </source>
</reference>
<feature type="non-terminal residue" evidence="1">
    <location>
        <position position="1"/>
    </location>
</feature>